<evidence type="ECO:0000256" key="1">
    <source>
        <dbReference type="SAM" id="SignalP"/>
    </source>
</evidence>
<feature type="chain" id="PRO_5008621029" description="OmpH family outer membrane protein" evidence="1">
    <location>
        <begin position="20"/>
        <end position="131"/>
    </location>
</feature>
<sequence length="131" mass="15020">MKKIICFLSVILSFTVICAQVKKEKKFVEIYNSAPESYSNPILDLQKKYYLEMKSSILQNEKELGESNVNAMLIYNQDEFYKAVRNSNSKFGMNSQQTKTADLVYSSNITSKLDLYKDVVLEKLHSLLAGK</sequence>
<dbReference type="EMBL" id="MAYG01000001">
    <property type="protein sequence ID" value="OCA73186.1"/>
    <property type="molecule type" value="Genomic_DNA"/>
</dbReference>
<name>A0A1B8ZNJ7_9FLAO</name>
<feature type="signal peptide" evidence="1">
    <location>
        <begin position="1"/>
        <end position="19"/>
    </location>
</feature>
<comment type="caution">
    <text evidence="2">The sequence shown here is derived from an EMBL/GenBank/DDBJ whole genome shotgun (WGS) entry which is preliminary data.</text>
</comment>
<dbReference type="AlphaFoldDB" id="A0A1B8ZNJ7"/>
<dbReference type="STRING" id="651561.BBI00_01980"/>
<dbReference type="OrthoDB" id="9937388at2"/>
<protein>
    <recommendedName>
        <fullName evidence="4">OmpH family outer membrane protein</fullName>
    </recommendedName>
</protein>
<dbReference type="RefSeq" id="WP_065397197.1">
    <property type="nucleotide sequence ID" value="NZ_MAYG01000001.1"/>
</dbReference>
<evidence type="ECO:0008006" key="4">
    <source>
        <dbReference type="Google" id="ProtNLM"/>
    </source>
</evidence>
<accession>A0A1B8ZNJ7</accession>
<evidence type="ECO:0000313" key="3">
    <source>
        <dbReference type="Proteomes" id="UP000093432"/>
    </source>
</evidence>
<organism evidence="2 3">
    <name type="scientific">Chryseobacterium arthrosphaerae</name>
    <dbReference type="NCBI Taxonomy" id="651561"/>
    <lineage>
        <taxon>Bacteria</taxon>
        <taxon>Pseudomonadati</taxon>
        <taxon>Bacteroidota</taxon>
        <taxon>Flavobacteriia</taxon>
        <taxon>Flavobacteriales</taxon>
        <taxon>Weeksellaceae</taxon>
        <taxon>Chryseobacterium group</taxon>
        <taxon>Chryseobacterium</taxon>
    </lineage>
</organism>
<proteinExistence type="predicted"/>
<evidence type="ECO:0000313" key="2">
    <source>
        <dbReference type="EMBL" id="OCA73186.1"/>
    </source>
</evidence>
<reference evidence="3" key="1">
    <citation type="submission" date="2016-07" db="EMBL/GenBank/DDBJ databases">
        <authorList>
            <person name="Florea S."/>
            <person name="Webb J.S."/>
            <person name="Jaromczyk J."/>
            <person name="Schardl C.L."/>
        </authorList>
    </citation>
    <scope>NUCLEOTIDE SEQUENCE [LARGE SCALE GENOMIC DNA]</scope>
    <source>
        <strain evidence="3">CC-VM-7</strain>
    </source>
</reference>
<keyword evidence="1" id="KW-0732">Signal</keyword>
<gene>
    <name evidence="2" type="ORF">BBI00_01980</name>
</gene>
<dbReference type="Proteomes" id="UP000093432">
    <property type="component" value="Unassembled WGS sequence"/>
</dbReference>